<name>A0ABT4U3H3_9ACTN</name>
<evidence type="ECO:0000313" key="2">
    <source>
        <dbReference type="EMBL" id="MDA2811251.1"/>
    </source>
</evidence>
<dbReference type="Gene3D" id="3.50.50.60">
    <property type="entry name" value="FAD/NAD(P)-binding domain"/>
    <property type="match status" value="1"/>
</dbReference>
<dbReference type="Pfam" id="PF01494">
    <property type="entry name" value="FAD_binding_3"/>
    <property type="match status" value="1"/>
</dbReference>
<dbReference type="PRINTS" id="PR00420">
    <property type="entry name" value="RNGMNOXGNASE"/>
</dbReference>
<keyword evidence="2" id="KW-0503">Monooxygenase</keyword>
<keyword evidence="2" id="KW-0560">Oxidoreductase</keyword>
<evidence type="ECO:0000313" key="3">
    <source>
        <dbReference type="Proteomes" id="UP001527866"/>
    </source>
</evidence>
<comment type="caution">
    <text evidence="2">The sequence shown here is derived from an EMBL/GenBank/DDBJ whole genome shotgun (WGS) entry which is preliminary data.</text>
</comment>
<accession>A0ABT4U3H3</accession>
<dbReference type="RefSeq" id="WP_270685705.1">
    <property type="nucleotide sequence ID" value="NZ_JAQFWQ010000026.1"/>
</dbReference>
<proteinExistence type="predicted"/>
<dbReference type="PANTHER" id="PTHR46865">
    <property type="entry name" value="OXIDOREDUCTASE-RELATED"/>
    <property type="match status" value="1"/>
</dbReference>
<gene>
    <name evidence="2" type="ORF">O4J56_11465</name>
</gene>
<organism evidence="2 3">
    <name type="scientific">Nocardiopsis endophytica</name>
    <dbReference type="NCBI Taxonomy" id="3018445"/>
    <lineage>
        <taxon>Bacteria</taxon>
        <taxon>Bacillati</taxon>
        <taxon>Actinomycetota</taxon>
        <taxon>Actinomycetes</taxon>
        <taxon>Streptosporangiales</taxon>
        <taxon>Nocardiopsidaceae</taxon>
        <taxon>Nocardiopsis</taxon>
    </lineage>
</organism>
<reference evidence="2 3" key="1">
    <citation type="submission" date="2023-01" db="EMBL/GenBank/DDBJ databases">
        <title>Draft genome sequence of Nocardiopsis sp. RSe5-2 isolated from halophytes.</title>
        <authorList>
            <person name="Duangmal K."/>
            <person name="Chantavorakit T."/>
        </authorList>
    </citation>
    <scope>NUCLEOTIDE SEQUENCE [LARGE SCALE GENOMIC DNA]</scope>
    <source>
        <strain evidence="2 3">RSe5-2</strain>
    </source>
</reference>
<evidence type="ECO:0000259" key="1">
    <source>
        <dbReference type="Pfam" id="PF01494"/>
    </source>
</evidence>
<feature type="domain" description="FAD-binding" evidence="1">
    <location>
        <begin position="4"/>
        <end position="318"/>
    </location>
</feature>
<dbReference type="EMBL" id="JAQFWQ010000026">
    <property type="protein sequence ID" value="MDA2811251.1"/>
    <property type="molecule type" value="Genomic_DNA"/>
</dbReference>
<dbReference type="Proteomes" id="UP001527866">
    <property type="component" value="Unassembled WGS sequence"/>
</dbReference>
<dbReference type="SUPFAM" id="SSF51905">
    <property type="entry name" value="FAD/NAD(P)-binding domain"/>
    <property type="match status" value="1"/>
</dbReference>
<dbReference type="InterPro" id="IPR002938">
    <property type="entry name" value="FAD-bd"/>
</dbReference>
<sequence length="408" mass="43479">MARTVCISGAGIAGPALAFWLRGLGLRPTVVEHAPRLRTGGWAVDVRGAALTVAERMGLAEAFRAATDNLRGLDLVDARGRVRAAAGTELTASSPDDLEIRRTLLSRIVFDAAQEGVEYVFGDSVTAADDDGERVRVSFARSAPRDFDLLVAADGLHSNVRRLVFGPEERYLRFLKAHVSIFDLPNRFGLDHRAVLHSDPGRTVGLYAGDPDGPAQAFVAFRSRTEAASRLRDAASRRRYLRARLSGMGWKAPEILEALDATDDLYFDSIAQVHAGSWSKGRTVLLGDAAHCPSPLSGQGSSLALVGAYVLAGELAAAGGDHHRAFPAYEEAMRGFVRRNQAIATNGMSFLVPRDRVQILVRDAAVRAAPYVPALNRLSGGISKAANAIALKDYPLSAASAASAASGR</sequence>
<dbReference type="PANTHER" id="PTHR46865:SF2">
    <property type="entry name" value="MONOOXYGENASE"/>
    <property type="match status" value="1"/>
</dbReference>
<protein>
    <submittedName>
        <fullName evidence="2">FAD-dependent monooxygenase</fullName>
    </submittedName>
</protein>
<dbReference type="GO" id="GO:0004497">
    <property type="term" value="F:monooxygenase activity"/>
    <property type="evidence" value="ECO:0007669"/>
    <property type="project" value="UniProtKB-KW"/>
</dbReference>
<keyword evidence="3" id="KW-1185">Reference proteome</keyword>
<dbReference type="InterPro" id="IPR036188">
    <property type="entry name" value="FAD/NAD-bd_sf"/>
</dbReference>
<dbReference type="InterPro" id="IPR051704">
    <property type="entry name" value="FAD_aromatic-hydroxylase"/>
</dbReference>
<dbReference type="Gene3D" id="3.30.9.10">
    <property type="entry name" value="D-Amino Acid Oxidase, subunit A, domain 2"/>
    <property type="match status" value="1"/>
</dbReference>